<evidence type="ECO:0000256" key="7">
    <source>
        <dbReference type="ARBA" id="ARBA00023136"/>
    </source>
</evidence>
<evidence type="ECO:0000256" key="2">
    <source>
        <dbReference type="ARBA" id="ARBA00022692"/>
    </source>
</evidence>
<feature type="transmembrane region" description="Helical" evidence="9">
    <location>
        <begin position="204"/>
        <end position="223"/>
    </location>
</feature>
<evidence type="ECO:0000256" key="3">
    <source>
        <dbReference type="ARBA" id="ARBA00022787"/>
    </source>
</evidence>
<gene>
    <name evidence="11" type="primary">EOG090X08OG</name>
</gene>
<dbReference type="Pfam" id="PF05644">
    <property type="entry name" value="Miff"/>
    <property type="match status" value="2"/>
</dbReference>
<dbReference type="GO" id="GO:0000266">
    <property type="term" value="P:mitochondrial fission"/>
    <property type="evidence" value="ECO:0007669"/>
    <property type="project" value="UniProtKB-UniRule"/>
</dbReference>
<sequence length="226" mass="25543">MGSHGYNNTHDELYENSVFTAEMSSKMQVPKRISVLGGTDEDDKLGLGNFSARYANKTDSKYEMKVPERILVVGQDQHVGMKAPPHELMLENSILSINNYPPIRVQTPPRSITVDAVPNILDHQEEIESDGDSTHNDSELHSQEMVLVASKNNSSIILSEPPQLTLTSSQLTEEVFVLRQQIGRLHRRMAGFEREQQQRHQRDAVVVSLAAVYLVWKVILWLTRSP</sequence>
<evidence type="ECO:0000256" key="6">
    <source>
        <dbReference type="ARBA" id="ARBA00023128"/>
    </source>
</evidence>
<keyword evidence="8 9" id="KW-0576">Peroxisome</keyword>
<proteinExistence type="evidence at transcript level"/>
<comment type="function">
    <text evidence="9">Plays a role in mitochondrial and peroxisomal fission. Promotes the recruitment and association of the fission mediator dynamin-related protein 1 (DNM1L) to the mitochondrial surface.</text>
</comment>
<dbReference type="GO" id="GO:0005777">
    <property type="term" value="C:peroxisome"/>
    <property type="evidence" value="ECO:0007669"/>
    <property type="project" value="UniProtKB-SubCell"/>
</dbReference>
<evidence type="ECO:0000256" key="5">
    <source>
        <dbReference type="ARBA" id="ARBA00023054"/>
    </source>
</evidence>
<dbReference type="GO" id="GO:0090141">
    <property type="term" value="P:positive regulation of mitochondrial fission"/>
    <property type="evidence" value="ECO:0007669"/>
    <property type="project" value="UniProtKB-UniRule"/>
</dbReference>
<comment type="similarity">
    <text evidence="1 9">Belongs to the Tango11 family.</text>
</comment>
<keyword evidence="2 9" id="KW-0812">Transmembrane</keyword>
<keyword evidence="7 9" id="KW-0472">Membrane</keyword>
<dbReference type="InterPro" id="IPR008518">
    <property type="entry name" value="Mff/Tango-11"/>
</dbReference>
<name>A0A4Y7M746_9CRUS</name>
<feature type="domain" description="Mff-like" evidence="10">
    <location>
        <begin position="10"/>
        <end position="143"/>
    </location>
</feature>
<dbReference type="InterPro" id="IPR039433">
    <property type="entry name" value="Mff-like_dom"/>
</dbReference>
<feature type="domain" description="Mff-like" evidence="10">
    <location>
        <begin position="173"/>
        <end position="224"/>
    </location>
</feature>
<dbReference type="GO" id="GO:0090314">
    <property type="term" value="P:positive regulation of protein targeting to membrane"/>
    <property type="evidence" value="ECO:0007669"/>
    <property type="project" value="UniProtKB-UniRule"/>
</dbReference>
<evidence type="ECO:0000256" key="8">
    <source>
        <dbReference type="ARBA" id="ARBA00023140"/>
    </source>
</evidence>
<accession>A0A4Y7M746</accession>
<evidence type="ECO:0000259" key="10">
    <source>
        <dbReference type="Pfam" id="PF05644"/>
    </source>
</evidence>
<dbReference type="EMBL" id="LR006223">
    <property type="protein sequence ID" value="SVE75842.1"/>
    <property type="molecule type" value="mRNA"/>
</dbReference>
<comment type="subcellular location">
    <subcellularLocation>
        <location evidence="9">Mitochondrion outer membrane</location>
        <topology evidence="9">Single-pass type IV membrane protein</topology>
    </subcellularLocation>
    <subcellularLocation>
        <location evidence="9">Peroxisome</location>
    </subcellularLocation>
</comment>
<reference evidence="11" key="1">
    <citation type="submission" date="2018-08" db="EMBL/GenBank/DDBJ databases">
        <authorList>
            <person name="Cornetti L."/>
        </authorList>
    </citation>
    <scope>NUCLEOTIDE SEQUENCE</scope>
    <source>
        <strain evidence="11">PT-GA-1</strain>
    </source>
</reference>
<dbReference type="AlphaFoldDB" id="A0A4Y7M746"/>
<keyword evidence="6 9" id="KW-0496">Mitochondrion</keyword>
<keyword evidence="4 9" id="KW-1133">Transmembrane helix</keyword>
<evidence type="ECO:0000256" key="1">
    <source>
        <dbReference type="ARBA" id="ARBA00009806"/>
    </source>
</evidence>
<evidence type="ECO:0000256" key="9">
    <source>
        <dbReference type="RuleBase" id="RU368040"/>
    </source>
</evidence>
<keyword evidence="5" id="KW-0175">Coiled coil</keyword>
<protein>
    <recommendedName>
        <fullName evidence="9">Mitochondrial fission factor</fullName>
    </recommendedName>
</protein>
<keyword evidence="3 9" id="KW-1000">Mitochondrion outer membrane</keyword>
<evidence type="ECO:0000313" key="11">
    <source>
        <dbReference type="EMBL" id="SVE75842.1"/>
    </source>
</evidence>
<dbReference type="PANTHER" id="PTHR16501">
    <property type="entry name" value="TRANSPORT AND GOLGI ORGANIZATION PROTEIN 11"/>
    <property type="match status" value="1"/>
</dbReference>
<evidence type="ECO:0000256" key="4">
    <source>
        <dbReference type="ARBA" id="ARBA00022989"/>
    </source>
</evidence>
<organism evidence="11">
    <name type="scientific">Daphnia hispanica</name>
    <dbReference type="NCBI Taxonomy" id="575233"/>
    <lineage>
        <taxon>Eukaryota</taxon>
        <taxon>Metazoa</taxon>
        <taxon>Ecdysozoa</taxon>
        <taxon>Arthropoda</taxon>
        <taxon>Crustacea</taxon>
        <taxon>Branchiopoda</taxon>
        <taxon>Diplostraca</taxon>
        <taxon>Cladocera</taxon>
        <taxon>Anomopoda</taxon>
        <taxon>Daphniidae</taxon>
        <taxon>Daphnia</taxon>
    </lineage>
</organism>
<dbReference type="PANTHER" id="PTHR16501:SF6">
    <property type="entry name" value="TRANSPORT AND GOLGI ORGANIZATION PROTEIN 11"/>
    <property type="match status" value="1"/>
</dbReference>
<dbReference type="GO" id="GO:0005741">
    <property type="term" value="C:mitochondrial outer membrane"/>
    <property type="evidence" value="ECO:0007669"/>
    <property type="project" value="UniProtKB-SubCell"/>
</dbReference>